<dbReference type="PRINTS" id="PR01437">
    <property type="entry name" value="NUOXDRDTASE4"/>
</dbReference>
<dbReference type="Pfam" id="PF00361">
    <property type="entry name" value="Proton_antipo_M"/>
    <property type="match status" value="1"/>
</dbReference>
<evidence type="ECO:0000256" key="7">
    <source>
        <dbReference type="SAM" id="Phobius"/>
    </source>
</evidence>
<feature type="transmembrane region" description="Helical" evidence="7">
    <location>
        <begin position="128"/>
        <end position="145"/>
    </location>
</feature>
<dbReference type="PANTHER" id="PTHR43507">
    <property type="entry name" value="NADH-UBIQUINONE OXIDOREDUCTASE CHAIN 4"/>
    <property type="match status" value="1"/>
</dbReference>
<evidence type="ECO:0000256" key="3">
    <source>
        <dbReference type="ARBA" id="ARBA00022692"/>
    </source>
</evidence>
<feature type="transmembrane region" description="Helical" evidence="7">
    <location>
        <begin position="6"/>
        <end position="25"/>
    </location>
</feature>
<evidence type="ECO:0000256" key="1">
    <source>
        <dbReference type="ARBA" id="ARBA00004651"/>
    </source>
</evidence>
<feature type="transmembrane region" description="Helical" evidence="7">
    <location>
        <begin position="99"/>
        <end position="121"/>
    </location>
</feature>
<feature type="transmembrane region" description="Helical" evidence="7">
    <location>
        <begin position="151"/>
        <end position="172"/>
    </location>
</feature>
<dbReference type="GO" id="GO:0048039">
    <property type="term" value="F:ubiquinone binding"/>
    <property type="evidence" value="ECO:0007669"/>
    <property type="project" value="TreeGrafter"/>
</dbReference>
<dbReference type="NCBIfam" id="TIGR01972">
    <property type="entry name" value="NDH_I_M"/>
    <property type="match status" value="1"/>
</dbReference>
<evidence type="ECO:0000256" key="4">
    <source>
        <dbReference type="ARBA" id="ARBA00022989"/>
    </source>
</evidence>
<feature type="transmembrane region" description="Helical" evidence="7">
    <location>
        <begin position="418"/>
        <end position="436"/>
    </location>
</feature>
<feature type="transmembrane region" description="Helical" evidence="7">
    <location>
        <begin position="348"/>
        <end position="371"/>
    </location>
</feature>
<accession>A0A2V2YZI0</accession>
<feature type="transmembrane region" description="Helical" evidence="7">
    <location>
        <begin position="248"/>
        <end position="268"/>
    </location>
</feature>
<feature type="transmembrane region" description="Helical" evidence="7">
    <location>
        <begin position="184"/>
        <end position="207"/>
    </location>
</feature>
<dbReference type="Proteomes" id="UP000246635">
    <property type="component" value="Unassembled WGS sequence"/>
</dbReference>
<gene>
    <name evidence="9" type="ORF">DFQ01_101119</name>
</gene>
<keyword evidence="10" id="KW-1185">Reference proteome</keyword>
<dbReference type="EMBL" id="QGTQ01000001">
    <property type="protein sequence ID" value="PWW08398.1"/>
    <property type="molecule type" value="Genomic_DNA"/>
</dbReference>
<sequence>MTIDWPILSFLVFSPLLGAVVLLALPSQRMRLLRWTAVIATLLPLVLAIMLYIDYDPSKSGTAYDEQSTWISIPLDKAAVGGEADFDLHFDYSLSLDGLSLPLVLLTTIVASMAAIASITIRKRWKLYYFWLLVLECGMLGVFLARDLLLFFIFFEITLIPMLFLVGIWGLFDRERAAIRFLLYNGLGSAIMLIVFVILVVTAGFTLEQTAAGVAHFGYSGSYDVIAANLADPQAYANQLSQAGENPFYLSGTMQTVLFVLLLIAFGIKLPIVPFHTWMLDVHKEAPAPVVMIHSGILLKMGAYGLIRFGFFLFPEQADKCSTLLAILGLINLLYGAVIAFRQKELRLVLAYSSLSHMGIVLLGLSALNVIGLQGAVFQLISHGLISALLFLLLGAFYERTGTTKLDELGGLARTMPFMSGALLAAGLASLGLPGLSGFVGELLSLLGVFDSHKAIASIAVLGIILTAIYVLRAVMGVSFGSMQPRFESVHDARFIEALPVVVLLALVVLLGIYPSFVTEQLHHSFDSMLEQLNLRVGG</sequence>
<keyword evidence="4 7" id="KW-1133">Transmembrane helix</keyword>
<feature type="transmembrane region" description="Helical" evidence="7">
    <location>
        <begin position="495"/>
        <end position="517"/>
    </location>
</feature>
<dbReference type="InterPro" id="IPR010227">
    <property type="entry name" value="NADH_Q_OxRdtase_chainM/4"/>
</dbReference>
<dbReference type="GO" id="GO:0003954">
    <property type="term" value="F:NADH dehydrogenase activity"/>
    <property type="evidence" value="ECO:0007669"/>
    <property type="project" value="TreeGrafter"/>
</dbReference>
<feature type="transmembrane region" description="Helical" evidence="7">
    <location>
        <begin position="323"/>
        <end position="341"/>
    </location>
</feature>
<feature type="domain" description="NADH:quinone oxidoreductase/Mrp antiporter transmembrane" evidence="8">
    <location>
        <begin position="145"/>
        <end position="467"/>
    </location>
</feature>
<name>A0A2V2YZI0_9BACL</name>
<comment type="similarity">
    <text evidence="2">Belongs to the complex I subunit 4 family.</text>
</comment>
<dbReference type="GO" id="GO:0008137">
    <property type="term" value="F:NADH dehydrogenase (ubiquinone) activity"/>
    <property type="evidence" value="ECO:0007669"/>
    <property type="project" value="InterPro"/>
</dbReference>
<feature type="transmembrane region" description="Helical" evidence="7">
    <location>
        <begin position="289"/>
        <end position="311"/>
    </location>
</feature>
<reference evidence="9 10" key="1">
    <citation type="submission" date="2018-05" db="EMBL/GenBank/DDBJ databases">
        <title>Genomic Encyclopedia of Type Strains, Phase III (KMG-III): the genomes of soil and plant-associated and newly described type strains.</title>
        <authorList>
            <person name="Whitman W."/>
        </authorList>
    </citation>
    <scope>NUCLEOTIDE SEQUENCE [LARGE SCALE GENOMIC DNA]</scope>
    <source>
        <strain evidence="9 10">CECT 5696</strain>
    </source>
</reference>
<proteinExistence type="inferred from homology"/>
<dbReference type="AlphaFoldDB" id="A0A2V2YZI0"/>
<comment type="caution">
    <text evidence="9">The sequence shown here is derived from an EMBL/GenBank/DDBJ whole genome shotgun (WGS) entry which is preliminary data.</text>
</comment>
<dbReference type="GO" id="GO:0005886">
    <property type="term" value="C:plasma membrane"/>
    <property type="evidence" value="ECO:0007669"/>
    <property type="project" value="UniProtKB-SubCell"/>
</dbReference>
<evidence type="ECO:0000313" key="9">
    <source>
        <dbReference type="EMBL" id="PWW08398.1"/>
    </source>
</evidence>
<comment type="subcellular location">
    <subcellularLocation>
        <location evidence="1">Cell membrane</location>
        <topology evidence="1">Multi-pass membrane protein</topology>
    </subcellularLocation>
    <subcellularLocation>
        <location evidence="6">Membrane</location>
        <topology evidence="6">Multi-pass membrane protein</topology>
    </subcellularLocation>
</comment>
<dbReference type="GO" id="GO:0015990">
    <property type="term" value="P:electron transport coupled proton transport"/>
    <property type="evidence" value="ECO:0007669"/>
    <property type="project" value="TreeGrafter"/>
</dbReference>
<evidence type="ECO:0000313" key="10">
    <source>
        <dbReference type="Proteomes" id="UP000246635"/>
    </source>
</evidence>
<keyword evidence="5 7" id="KW-0472">Membrane</keyword>
<dbReference type="PANTHER" id="PTHR43507:SF1">
    <property type="entry name" value="NADH-UBIQUINONE OXIDOREDUCTASE CHAIN 4"/>
    <property type="match status" value="1"/>
</dbReference>
<dbReference type="OrthoDB" id="9811718at2"/>
<evidence type="ECO:0000256" key="6">
    <source>
        <dbReference type="RuleBase" id="RU000320"/>
    </source>
</evidence>
<keyword evidence="3 6" id="KW-0812">Transmembrane</keyword>
<dbReference type="InterPro" id="IPR003918">
    <property type="entry name" value="NADH_UbQ_OxRdtase"/>
</dbReference>
<dbReference type="RefSeq" id="WP_110041938.1">
    <property type="nucleotide sequence ID" value="NZ_CP054613.1"/>
</dbReference>
<feature type="transmembrane region" description="Helical" evidence="7">
    <location>
        <begin position="456"/>
        <end position="475"/>
    </location>
</feature>
<evidence type="ECO:0000256" key="5">
    <source>
        <dbReference type="ARBA" id="ARBA00023136"/>
    </source>
</evidence>
<protein>
    <submittedName>
        <fullName evidence="9">Proton-translocating NADH-quinone oxidoreductase chain M</fullName>
    </submittedName>
</protein>
<feature type="transmembrane region" description="Helical" evidence="7">
    <location>
        <begin position="32"/>
        <end position="53"/>
    </location>
</feature>
<organism evidence="9 10">
    <name type="scientific">Paenibacillus cellulosilyticus</name>
    <dbReference type="NCBI Taxonomy" id="375489"/>
    <lineage>
        <taxon>Bacteria</taxon>
        <taxon>Bacillati</taxon>
        <taxon>Bacillota</taxon>
        <taxon>Bacilli</taxon>
        <taxon>Bacillales</taxon>
        <taxon>Paenibacillaceae</taxon>
        <taxon>Paenibacillus</taxon>
    </lineage>
</organism>
<evidence type="ECO:0000259" key="8">
    <source>
        <dbReference type="Pfam" id="PF00361"/>
    </source>
</evidence>
<dbReference type="InterPro" id="IPR001750">
    <property type="entry name" value="ND/Mrp_TM"/>
</dbReference>
<evidence type="ECO:0000256" key="2">
    <source>
        <dbReference type="ARBA" id="ARBA00009025"/>
    </source>
</evidence>
<dbReference type="GO" id="GO:0042773">
    <property type="term" value="P:ATP synthesis coupled electron transport"/>
    <property type="evidence" value="ECO:0007669"/>
    <property type="project" value="InterPro"/>
</dbReference>
<feature type="transmembrane region" description="Helical" evidence="7">
    <location>
        <begin position="377"/>
        <end position="398"/>
    </location>
</feature>